<sequence length="176" mass="18140">MSDPPRGDGAEGRPLDRRASEGGVRGLWWRRRRWRGARREFQSRAGGARGGRRPLPGGASAAQAVPFTSGSAFALARGERRLPLRLSPSPPAAPAPAAAAAPAPAPAAPPAPFFHPPPAQRTPPVCGSVAVVAVVAVAVATVAGYLCAGAGAASRRRPWQRGPPPTTPILQHTRAL</sequence>
<feature type="transmembrane region" description="Helical" evidence="2">
    <location>
        <begin position="129"/>
        <end position="153"/>
    </location>
</feature>
<keyword evidence="2" id="KW-0812">Transmembrane</keyword>
<feature type="non-terminal residue" evidence="3">
    <location>
        <position position="176"/>
    </location>
</feature>
<feature type="compositionally biased region" description="Pro residues" evidence="1">
    <location>
        <begin position="103"/>
        <end position="116"/>
    </location>
</feature>
<feature type="compositionally biased region" description="Basic and acidic residues" evidence="1">
    <location>
        <begin position="1"/>
        <end position="20"/>
    </location>
</feature>
<feature type="region of interest" description="Disordered" evidence="1">
    <location>
        <begin position="153"/>
        <end position="176"/>
    </location>
</feature>
<keyword evidence="4" id="KW-1185">Reference proteome</keyword>
<organism evidence="3 4">
    <name type="scientific">Iphiclides podalirius</name>
    <name type="common">scarce swallowtail</name>
    <dbReference type="NCBI Taxonomy" id="110791"/>
    <lineage>
        <taxon>Eukaryota</taxon>
        <taxon>Metazoa</taxon>
        <taxon>Ecdysozoa</taxon>
        <taxon>Arthropoda</taxon>
        <taxon>Hexapoda</taxon>
        <taxon>Insecta</taxon>
        <taxon>Pterygota</taxon>
        <taxon>Neoptera</taxon>
        <taxon>Endopterygota</taxon>
        <taxon>Lepidoptera</taxon>
        <taxon>Glossata</taxon>
        <taxon>Ditrysia</taxon>
        <taxon>Papilionoidea</taxon>
        <taxon>Papilionidae</taxon>
        <taxon>Papilioninae</taxon>
        <taxon>Iphiclides</taxon>
    </lineage>
</organism>
<keyword evidence="2" id="KW-1133">Transmembrane helix</keyword>
<proteinExistence type="predicted"/>
<dbReference type="Proteomes" id="UP000837857">
    <property type="component" value="Chromosome 12"/>
</dbReference>
<feature type="compositionally biased region" description="Low complexity" evidence="1">
    <location>
        <begin position="53"/>
        <end position="62"/>
    </location>
</feature>
<dbReference type="EMBL" id="OW152824">
    <property type="protein sequence ID" value="CAH2040866.1"/>
    <property type="molecule type" value="Genomic_DNA"/>
</dbReference>
<feature type="region of interest" description="Disordered" evidence="1">
    <location>
        <begin position="82"/>
        <end position="116"/>
    </location>
</feature>
<feature type="region of interest" description="Disordered" evidence="1">
    <location>
        <begin position="1"/>
        <end position="63"/>
    </location>
</feature>
<name>A0ABN8HTD4_9NEOP</name>
<accession>A0ABN8HTD4</accession>
<gene>
    <name evidence="3" type="ORF">IPOD504_LOCUS2859</name>
</gene>
<evidence type="ECO:0000256" key="2">
    <source>
        <dbReference type="SAM" id="Phobius"/>
    </source>
</evidence>
<evidence type="ECO:0000313" key="4">
    <source>
        <dbReference type="Proteomes" id="UP000837857"/>
    </source>
</evidence>
<reference evidence="3" key="1">
    <citation type="submission" date="2022-03" db="EMBL/GenBank/DDBJ databases">
        <authorList>
            <person name="Martin H S."/>
        </authorList>
    </citation>
    <scope>NUCLEOTIDE SEQUENCE</scope>
</reference>
<keyword evidence="2" id="KW-0472">Membrane</keyword>
<evidence type="ECO:0000313" key="3">
    <source>
        <dbReference type="EMBL" id="CAH2040866.1"/>
    </source>
</evidence>
<evidence type="ECO:0000256" key="1">
    <source>
        <dbReference type="SAM" id="MobiDB-lite"/>
    </source>
</evidence>
<protein>
    <submittedName>
        <fullName evidence="3">Uncharacterized protein</fullName>
    </submittedName>
</protein>